<protein>
    <recommendedName>
        <fullName evidence="1">Glycosyl transferase family 1 domain-containing protein</fullName>
    </recommendedName>
</protein>
<accession>A0ABQ6AZU5</accession>
<reference evidence="3" key="1">
    <citation type="journal article" date="2019" name="Int. J. Syst. Evol. Microbiol.">
        <title>The Global Catalogue of Microorganisms (GCM) 10K type strain sequencing project: providing services to taxonomists for standard genome sequencing and annotation.</title>
        <authorList>
            <consortium name="The Broad Institute Genomics Platform"/>
            <consortium name="The Broad Institute Genome Sequencing Center for Infectious Disease"/>
            <person name="Wu L."/>
            <person name="Ma J."/>
        </authorList>
    </citation>
    <scope>NUCLEOTIDE SEQUENCE [LARGE SCALE GENOMIC DNA]</scope>
    <source>
        <strain evidence="3">NBRC 102520</strain>
    </source>
</reference>
<dbReference type="Pfam" id="PF00534">
    <property type="entry name" value="Glycos_transf_1"/>
    <property type="match status" value="1"/>
</dbReference>
<dbReference type="InterPro" id="IPR001296">
    <property type="entry name" value="Glyco_trans_1"/>
</dbReference>
<proteinExistence type="predicted"/>
<organism evidence="2 3">
    <name type="scientific">Bradyrhizobium iriomotense</name>
    <dbReference type="NCBI Taxonomy" id="441950"/>
    <lineage>
        <taxon>Bacteria</taxon>
        <taxon>Pseudomonadati</taxon>
        <taxon>Pseudomonadota</taxon>
        <taxon>Alphaproteobacteria</taxon>
        <taxon>Hyphomicrobiales</taxon>
        <taxon>Nitrobacteraceae</taxon>
        <taxon>Bradyrhizobium</taxon>
    </lineage>
</organism>
<sequence length="223" mass="24654">MAEASPIARDKRVHVIPFGLDLEKFSPEGKDAARRRLGILPNRLVIGVRAFFSSPFKGFEFVVEALRGLGKLNVPITILTTHDKGQLNEFIGTHQIVDLGWVNDDSVMLDAFKAADLFVMPSTAEAFGMMAIEAMACGKPVIVFDGTSLSEITCAPEIGLSVPMGNSTALRDAIRHLVENKSERQFRGAAGRKLAEERYDDRLFARRLAELYRFVTADSRGRQ</sequence>
<evidence type="ECO:0000313" key="3">
    <source>
        <dbReference type="Proteomes" id="UP001156905"/>
    </source>
</evidence>
<dbReference type="Gene3D" id="3.40.50.2000">
    <property type="entry name" value="Glycogen Phosphorylase B"/>
    <property type="match status" value="1"/>
</dbReference>
<dbReference type="SUPFAM" id="SSF53756">
    <property type="entry name" value="UDP-Glycosyltransferase/glycogen phosphorylase"/>
    <property type="match status" value="1"/>
</dbReference>
<comment type="caution">
    <text evidence="2">The sequence shown here is derived from an EMBL/GenBank/DDBJ whole genome shotgun (WGS) entry which is preliminary data.</text>
</comment>
<gene>
    <name evidence="2" type="ORF">GCM10007857_43830</name>
</gene>
<dbReference type="PANTHER" id="PTHR12526">
    <property type="entry name" value="GLYCOSYLTRANSFERASE"/>
    <property type="match status" value="1"/>
</dbReference>
<name>A0ABQ6AZU5_9BRAD</name>
<feature type="domain" description="Glycosyl transferase family 1" evidence="1">
    <location>
        <begin position="95"/>
        <end position="193"/>
    </location>
</feature>
<evidence type="ECO:0000313" key="2">
    <source>
        <dbReference type="EMBL" id="GLR87672.1"/>
    </source>
</evidence>
<dbReference type="Proteomes" id="UP001156905">
    <property type="component" value="Unassembled WGS sequence"/>
</dbReference>
<evidence type="ECO:0000259" key="1">
    <source>
        <dbReference type="Pfam" id="PF00534"/>
    </source>
</evidence>
<dbReference type="EMBL" id="BSOW01000015">
    <property type="protein sequence ID" value="GLR87672.1"/>
    <property type="molecule type" value="Genomic_DNA"/>
</dbReference>
<keyword evidence="3" id="KW-1185">Reference proteome</keyword>